<feature type="transmembrane region" description="Helical" evidence="1">
    <location>
        <begin position="32"/>
        <end position="53"/>
    </location>
</feature>
<reference evidence="3" key="1">
    <citation type="journal article" date="2023" name="Mol. Phylogenet. Evol.">
        <title>Genome-scale phylogeny and comparative genomics of the fungal order Sordariales.</title>
        <authorList>
            <person name="Hensen N."/>
            <person name="Bonometti L."/>
            <person name="Westerberg I."/>
            <person name="Brannstrom I.O."/>
            <person name="Guillou S."/>
            <person name="Cros-Aarteil S."/>
            <person name="Calhoun S."/>
            <person name="Haridas S."/>
            <person name="Kuo A."/>
            <person name="Mondo S."/>
            <person name="Pangilinan J."/>
            <person name="Riley R."/>
            <person name="LaButti K."/>
            <person name="Andreopoulos B."/>
            <person name="Lipzen A."/>
            <person name="Chen C."/>
            <person name="Yan M."/>
            <person name="Daum C."/>
            <person name="Ng V."/>
            <person name="Clum A."/>
            <person name="Steindorff A."/>
            <person name="Ohm R.A."/>
            <person name="Martin F."/>
            <person name="Silar P."/>
            <person name="Natvig D.O."/>
            <person name="Lalanne C."/>
            <person name="Gautier V."/>
            <person name="Ament-Velasquez S.L."/>
            <person name="Kruys A."/>
            <person name="Hutchinson M.I."/>
            <person name="Powell A.J."/>
            <person name="Barry K."/>
            <person name="Miller A.N."/>
            <person name="Grigoriev I.V."/>
            <person name="Debuchy R."/>
            <person name="Gladieux P."/>
            <person name="Hiltunen Thoren M."/>
            <person name="Johannesson H."/>
        </authorList>
    </citation>
    <scope>NUCLEOTIDE SEQUENCE [LARGE SCALE GENOMIC DNA]</scope>
    <source>
        <strain evidence="3">CBS 340.73</strain>
    </source>
</reference>
<dbReference type="InterPro" id="IPR029069">
    <property type="entry name" value="HotDog_dom_sf"/>
</dbReference>
<name>A0AAN6S4Y2_9PEZI</name>
<dbReference type="EMBL" id="MU853794">
    <property type="protein sequence ID" value="KAK3940595.1"/>
    <property type="molecule type" value="Genomic_DNA"/>
</dbReference>
<evidence type="ECO:0000256" key="1">
    <source>
        <dbReference type="SAM" id="Phobius"/>
    </source>
</evidence>
<dbReference type="SUPFAM" id="SSF54637">
    <property type="entry name" value="Thioesterase/thiol ester dehydrase-isomerase"/>
    <property type="match status" value="1"/>
</dbReference>
<dbReference type="CDD" id="cd03443">
    <property type="entry name" value="PaaI_thioesterase"/>
    <property type="match status" value="1"/>
</dbReference>
<keyword evidence="3" id="KW-1185">Reference proteome</keyword>
<keyword evidence="1" id="KW-1133">Transmembrane helix</keyword>
<keyword evidence="1" id="KW-0812">Transmembrane</keyword>
<evidence type="ECO:0000313" key="2">
    <source>
        <dbReference type="EMBL" id="KAK3940595.1"/>
    </source>
</evidence>
<dbReference type="PANTHER" id="PTHR47260:SF1">
    <property type="entry name" value="UPF0644 PROTEIN PB2B4.06"/>
    <property type="match status" value="1"/>
</dbReference>
<evidence type="ECO:0000313" key="3">
    <source>
        <dbReference type="Proteomes" id="UP001303473"/>
    </source>
</evidence>
<accession>A0AAN6S4Y2</accession>
<dbReference type="Proteomes" id="UP001303473">
    <property type="component" value="Unassembled WGS sequence"/>
</dbReference>
<dbReference type="Gene3D" id="3.10.129.10">
    <property type="entry name" value="Hotdog Thioesterase"/>
    <property type="match status" value="1"/>
</dbReference>
<sequence length="256" mass="28495">QHWQEQQQYPAQPQRVQVDDVRARRMRRARRLFFAAACILLGATVGIRISYLVNGIPPAALRDAAPGTPAERRIQQHWRSRVEKQLPQLRAMDADPEWESWDAYDTLSPEHKAQHMTAGALGGVTGVGLCQRVYHHKPTGQLVSVIVFGPATTGWPATVHGGLLATILDESCGRAAFKQWGGASGMTAKLDLTYRTRTKIGAPYLILVAPRPDEKLPESERGKRHYKCWVDAEIRDADGRVCVTANALFIRSKGRN</sequence>
<keyword evidence="1" id="KW-0472">Membrane</keyword>
<dbReference type="InterPro" id="IPR052061">
    <property type="entry name" value="PTE-AB_protein"/>
</dbReference>
<proteinExistence type="predicted"/>
<organism evidence="2 3">
    <name type="scientific">Diplogelasinospora grovesii</name>
    <dbReference type="NCBI Taxonomy" id="303347"/>
    <lineage>
        <taxon>Eukaryota</taxon>
        <taxon>Fungi</taxon>
        <taxon>Dikarya</taxon>
        <taxon>Ascomycota</taxon>
        <taxon>Pezizomycotina</taxon>
        <taxon>Sordariomycetes</taxon>
        <taxon>Sordariomycetidae</taxon>
        <taxon>Sordariales</taxon>
        <taxon>Diplogelasinosporaceae</taxon>
        <taxon>Diplogelasinospora</taxon>
    </lineage>
</organism>
<gene>
    <name evidence="2" type="ORF">QBC46DRAFT_246907</name>
</gene>
<protein>
    <submittedName>
        <fullName evidence="2">Mitochondrial membrane protein FMP10</fullName>
    </submittedName>
</protein>
<dbReference type="AlphaFoldDB" id="A0AAN6S4Y2"/>
<feature type="non-terminal residue" evidence="2">
    <location>
        <position position="256"/>
    </location>
</feature>
<feature type="non-terminal residue" evidence="2">
    <location>
        <position position="1"/>
    </location>
</feature>
<dbReference type="PANTHER" id="PTHR47260">
    <property type="entry name" value="UPF0644 PROTEIN PB2B4.06"/>
    <property type="match status" value="1"/>
</dbReference>
<comment type="caution">
    <text evidence="2">The sequence shown here is derived from an EMBL/GenBank/DDBJ whole genome shotgun (WGS) entry which is preliminary data.</text>
</comment>